<evidence type="ECO:0000256" key="5">
    <source>
        <dbReference type="ARBA" id="ARBA00022741"/>
    </source>
</evidence>
<dbReference type="PANTHER" id="PTHR43790:SF1">
    <property type="entry name" value="XYLOSE IMPORT ATP-BINDING PROTEIN XYLG"/>
    <property type="match status" value="1"/>
</dbReference>
<dbReference type="GO" id="GO:0005524">
    <property type="term" value="F:ATP binding"/>
    <property type="evidence" value="ECO:0007669"/>
    <property type="project" value="UniProtKB-KW"/>
</dbReference>
<dbReference type="SMART" id="SM00382">
    <property type="entry name" value="AAA"/>
    <property type="match status" value="2"/>
</dbReference>
<reference evidence="10 11" key="1">
    <citation type="submission" date="2020-08" db="EMBL/GenBank/DDBJ databases">
        <title>Genome sequence of Tessaracoccus defluvii JCM 17540T.</title>
        <authorList>
            <person name="Hyun D.-W."/>
            <person name="Bae J.-W."/>
        </authorList>
    </citation>
    <scope>NUCLEOTIDE SEQUENCE [LARGE SCALE GENOMIC DNA]</scope>
    <source>
        <strain evidence="10 11">JCM 17540</strain>
    </source>
</reference>
<keyword evidence="7" id="KW-1278">Translocase</keyword>
<dbReference type="Proteomes" id="UP000516117">
    <property type="component" value="Chromosome"/>
</dbReference>
<dbReference type="CDD" id="cd03216">
    <property type="entry name" value="ABC_Carb_Monos_I"/>
    <property type="match status" value="1"/>
</dbReference>
<evidence type="ECO:0000256" key="2">
    <source>
        <dbReference type="ARBA" id="ARBA00022475"/>
    </source>
</evidence>
<keyword evidence="6 10" id="KW-0067">ATP-binding</keyword>
<keyword evidence="5" id="KW-0547">Nucleotide-binding</keyword>
<dbReference type="SUPFAM" id="SSF52540">
    <property type="entry name" value="P-loop containing nucleoside triphosphate hydrolases"/>
    <property type="match status" value="2"/>
</dbReference>
<dbReference type="PROSITE" id="PS00211">
    <property type="entry name" value="ABC_TRANSPORTER_1"/>
    <property type="match status" value="1"/>
</dbReference>
<dbReference type="InterPro" id="IPR017871">
    <property type="entry name" value="ABC_transporter-like_CS"/>
</dbReference>
<feature type="domain" description="ABC transporter" evidence="9">
    <location>
        <begin position="255"/>
        <end position="499"/>
    </location>
</feature>
<evidence type="ECO:0000256" key="3">
    <source>
        <dbReference type="ARBA" id="ARBA00022597"/>
    </source>
</evidence>
<dbReference type="AlphaFoldDB" id="A0A7H0H481"/>
<dbReference type="PROSITE" id="PS50893">
    <property type="entry name" value="ABC_TRANSPORTER_2"/>
    <property type="match status" value="2"/>
</dbReference>
<dbReference type="InterPro" id="IPR050107">
    <property type="entry name" value="ABC_carbohydrate_import_ATPase"/>
</dbReference>
<protein>
    <submittedName>
        <fullName evidence="10">Sugar ABC transporter ATP-binding protein</fullName>
    </submittedName>
</protein>
<keyword evidence="3" id="KW-0762">Sugar transport</keyword>
<sequence>MSTKPMLEVRGISKRYGGVQALDDVSVTFDAGQVHCLAGVNGSGKSTLIKIISGVEQADSGSIMLRGAELVNNSPRNAMHHGIQVIYQDMALIPNLTVAENIVMLRRSLSNSPLVTPTADKEHAREVVSRLGVELDLDAFVEDLPIADRQLVAIARALAQDASVLFMDEPTTALTWREVDQLFVVVNRLRSDGVAVVFVSHKLDEVLSISDQVTVLRNGVLVAEGPSSSFSHDSLAEALVGEKTATDRVIIEPQPADTPVLRVQELRSERLFKGITFDVAPGEIVGLTGLRGSGRSEIAEALFGLLPIDGGIVEVDGQRVPHGDPIKAIESGIAYVPADRLTQGVFLDQSINDNLISASLPAVTSKIGVLGRAPVRALVSRGLSSMRVKYGKESDAIRTLSGGNQQKVVLAKWAETKPRVLILNGPTVGVDIGSKFAILDILRGYAREGMGIVIVSDDFQEVVSVCNRVLVVDKGLITHQISGAEMTEEHVRELVSEEAQHEDN</sequence>
<dbReference type="RefSeq" id="WP_187720480.1">
    <property type="nucleotide sequence ID" value="NZ_BAABBL010000011.1"/>
</dbReference>
<dbReference type="KEGG" id="tdf:H9L22_14165"/>
<dbReference type="Gene3D" id="3.40.50.300">
    <property type="entry name" value="P-loop containing nucleotide triphosphate hydrolases"/>
    <property type="match status" value="2"/>
</dbReference>
<keyword evidence="1" id="KW-0813">Transport</keyword>
<dbReference type="InterPro" id="IPR027417">
    <property type="entry name" value="P-loop_NTPase"/>
</dbReference>
<evidence type="ECO:0000256" key="6">
    <source>
        <dbReference type="ARBA" id="ARBA00022840"/>
    </source>
</evidence>
<organism evidence="10 11">
    <name type="scientific">Tessaracoccus defluvii</name>
    <dbReference type="NCBI Taxonomy" id="1285901"/>
    <lineage>
        <taxon>Bacteria</taxon>
        <taxon>Bacillati</taxon>
        <taxon>Actinomycetota</taxon>
        <taxon>Actinomycetes</taxon>
        <taxon>Propionibacteriales</taxon>
        <taxon>Propionibacteriaceae</taxon>
        <taxon>Tessaracoccus</taxon>
    </lineage>
</organism>
<dbReference type="PANTHER" id="PTHR43790">
    <property type="entry name" value="CARBOHYDRATE TRANSPORT ATP-BINDING PROTEIN MG119-RELATED"/>
    <property type="match status" value="1"/>
</dbReference>
<dbReference type="Pfam" id="PF00005">
    <property type="entry name" value="ABC_tran"/>
    <property type="match status" value="2"/>
</dbReference>
<dbReference type="GO" id="GO:0016887">
    <property type="term" value="F:ATP hydrolysis activity"/>
    <property type="evidence" value="ECO:0007669"/>
    <property type="project" value="InterPro"/>
</dbReference>
<dbReference type="InterPro" id="IPR003439">
    <property type="entry name" value="ABC_transporter-like_ATP-bd"/>
</dbReference>
<accession>A0A7H0H481</accession>
<evidence type="ECO:0000256" key="4">
    <source>
        <dbReference type="ARBA" id="ARBA00022737"/>
    </source>
</evidence>
<dbReference type="CDD" id="cd03215">
    <property type="entry name" value="ABC_Carb_Monos_II"/>
    <property type="match status" value="1"/>
</dbReference>
<gene>
    <name evidence="10" type="ORF">H9L22_14165</name>
</gene>
<evidence type="ECO:0000313" key="11">
    <source>
        <dbReference type="Proteomes" id="UP000516117"/>
    </source>
</evidence>
<dbReference type="InterPro" id="IPR003593">
    <property type="entry name" value="AAA+_ATPase"/>
</dbReference>
<evidence type="ECO:0000256" key="7">
    <source>
        <dbReference type="ARBA" id="ARBA00022967"/>
    </source>
</evidence>
<evidence type="ECO:0000259" key="9">
    <source>
        <dbReference type="PROSITE" id="PS50893"/>
    </source>
</evidence>
<evidence type="ECO:0000313" key="10">
    <source>
        <dbReference type="EMBL" id="QNP55347.1"/>
    </source>
</evidence>
<evidence type="ECO:0000256" key="1">
    <source>
        <dbReference type="ARBA" id="ARBA00022448"/>
    </source>
</evidence>
<keyword evidence="11" id="KW-1185">Reference proteome</keyword>
<evidence type="ECO:0000256" key="8">
    <source>
        <dbReference type="ARBA" id="ARBA00023136"/>
    </source>
</evidence>
<dbReference type="EMBL" id="CP060789">
    <property type="protein sequence ID" value="QNP55347.1"/>
    <property type="molecule type" value="Genomic_DNA"/>
</dbReference>
<keyword evidence="2" id="KW-1003">Cell membrane</keyword>
<keyword evidence="4" id="KW-0677">Repeat</keyword>
<feature type="domain" description="ABC transporter" evidence="9">
    <location>
        <begin position="7"/>
        <end position="243"/>
    </location>
</feature>
<proteinExistence type="predicted"/>
<name>A0A7H0H481_9ACTN</name>
<keyword evidence="8" id="KW-0472">Membrane</keyword>